<feature type="domain" description="START" evidence="1">
    <location>
        <begin position="150"/>
        <end position="308"/>
    </location>
</feature>
<dbReference type="InterPro" id="IPR023393">
    <property type="entry name" value="START-like_dom_sf"/>
</dbReference>
<dbReference type="CDD" id="cd00177">
    <property type="entry name" value="START"/>
    <property type="match status" value="1"/>
</dbReference>
<dbReference type="InterPro" id="IPR051213">
    <property type="entry name" value="START_lipid_transfer"/>
</dbReference>
<dbReference type="PANTHER" id="PTHR19308">
    <property type="entry name" value="PHOSPHATIDYLCHOLINE TRANSFER PROTEIN"/>
    <property type="match status" value="1"/>
</dbReference>
<dbReference type="EMBL" id="MPUH01000930">
    <property type="protein sequence ID" value="OMJ72103.1"/>
    <property type="molecule type" value="Genomic_DNA"/>
</dbReference>
<dbReference type="AlphaFoldDB" id="A0A1R2B5N5"/>
<sequence length="310" mass="35771">MSACCFCFSKSRDPQTTGPLIKRDPEDHYLLFIQDPELKFTRKSLDSTKPGLETPLESLPDTSSLQVKQSVESIHSVQSNISLLYFPSNDGFLPCSDIVASKFSSFDKILDLEASSDWEIKIEKPFSCIMLKIGTLSHPEIPLLKGFFDMELNADPEDLYKVLYSPDIRKKWDVNIEQFFEITNKSQDVVEYYMHNKAPWPFADRDFVESRFIRKRINGDIEILFMSLELKDYPENKDKAIRGETIIGGQIFRKRISPVTGKPSLYVTTICQADMKGEIPKKLLQITLPSSFLKWYRTVKKQTQIRIQND</sequence>
<comment type="caution">
    <text evidence="2">The sequence shown here is derived from an EMBL/GenBank/DDBJ whole genome shotgun (WGS) entry which is preliminary data.</text>
</comment>
<accession>A0A1R2B5N5</accession>
<dbReference type="Gene3D" id="3.30.530.20">
    <property type="match status" value="1"/>
</dbReference>
<organism evidence="2 3">
    <name type="scientific">Stentor coeruleus</name>
    <dbReference type="NCBI Taxonomy" id="5963"/>
    <lineage>
        <taxon>Eukaryota</taxon>
        <taxon>Sar</taxon>
        <taxon>Alveolata</taxon>
        <taxon>Ciliophora</taxon>
        <taxon>Postciliodesmatophora</taxon>
        <taxon>Heterotrichea</taxon>
        <taxon>Heterotrichida</taxon>
        <taxon>Stentoridae</taxon>
        <taxon>Stentor</taxon>
    </lineage>
</organism>
<dbReference type="Proteomes" id="UP000187209">
    <property type="component" value="Unassembled WGS sequence"/>
</dbReference>
<dbReference type="PROSITE" id="PS50848">
    <property type="entry name" value="START"/>
    <property type="match status" value="1"/>
</dbReference>
<keyword evidence="3" id="KW-1185">Reference proteome</keyword>
<evidence type="ECO:0000313" key="3">
    <source>
        <dbReference type="Proteomes" id="UP000187209"/>
    </source>
</evidence>
<dbReference type="SUPFAM" id="SSF55961">
    <property type="entry name" value="Bet v1-like"/>
    <property type="match status" value="1"/>
</dbReference>
<dbReference type="Pfam" id="PF01852">
    <property type="entry name" value="START"/>
    <property type="match status" value="1"/>
</dbReference>
<protein>
    <recommendedName>
        <fullName evidence="1">START domain-containing protein</fullName>
    </recommendedName>
</protein>
<reference evidence="2 3" key="1">
    <citation type="submission" date="2016-11" db="EMBL/GenBank/DDBJ databases">
        <title>The macronuclear genome of Stentor coeruleus: a giant cell with tiny introns.</title>
        <authorList>
            <person name="Slabodnick M."/>
            <person name="Ruby J.G."/>
            <person name="Reiff S.B."/>
            <person name="Swart E.C."/>
            <person name="Gosai S."/>
            <person name="Prabakaran S."/>
            <person name="Witkowska E."/>
            <person name="Larue G.E."/>
            <person name="Fisher S."/>
            <person name="Freeman R.M."/>
            <person name="Gunawardena J."/>
            <person name="Chu W."/>
            <person name="Stover N.A."/>
            <person name="Gregory B.D."/>
            <person name="Nowacki M."/>
            <person name="Derisi J."/>
            <person name="Roy S.W."/>
            <person name="Marshall W.F."/>
            <person name="Sood P."/>
        </authorList>
    </citation>
    <scope>NUCLEOTIDE SEQUENCE [LARGE SCALE GENOMIC DNA]</scope>
    <source>
        <strain evidence="2">WM001</strain>
    </source>
</reference>
<dbReference type="GO" id="GO:0005737">
    <property type="term" value="C:cytoplasm"/>
    <property type="evidence" value="ECO:0007669"/>
    <property type="project" value="UniProtKB-ARBA"/>
</dbReference>
<name>A0A1R2B5N5_9CILI</name>
<evidence type="ECO:0000259" key="1">
    <source>
        <dbReference type="PROSITE" id="PS50848"/>
    </source>
</evidence>
<dbReference type="PANTHER" id="PTHR19308:SF14">
    <property type="entry name" value="START DOMAIN-CONTAINING PROTEIN"/>
    <property type="match status" value="1"/>
</dbReference>
<proteinExistence type="predicted"/>
<evidence type="ECO:0000313" key="2">
    <source>
        <dbReference type="EMBL" id="OMJ72103.1"/>
    </source>
</evidence>
<gene>
    <name evidence="2" type="ORF">SteCoe_29530</name>
</gene>
<dbReference type="GO" id="GO:0008289">
    <property type="term" value="F:lipid binding"/>
    <property type="evidence" value="ECO:0007669"/>
    <property type="project" value="InterPro"/>
</dbReference>
<dbReference type="OrthoDB" id="5403181at2759"/>
<dbReference type="InterPro" id="IPR002913">
    <property type="entry name" value="START_lipid-bd_dom"/>
</dbReference>